<evidence type="ECO:0000256" key="3">
    <source>
        <dbReference type="SAM" id="MobiDB-lite"/>
    </source>
</evidence>
<protein>
    <submittedName>
        <fullName evidence="4">Trehalose-phosphatase</fullName>
    </submittedName>
</protein>
<dbReference type="PANTHER" id="PTHR10788:SF123">
    <property type="entry name" value="TREHALOSE-PHOSPHATASE"/>
    <property type="match status" value="1"/>
</dbReference>
<name>A0A2B7XVQ9_9EURO</name>
<dbReference type="Pfam" id="PF02358">
    <property type="entry name" value="Trehalose_PPase"/>
    <property type="match status" value="1"/>
</dbReference>
<evidence type="ECO:0000313" key="5">
    <source>
        <dbReference type="Proteomes" id="UP000223968"/>
    </source>
</evidence>
<gene>
    <name evidence="4" type="ORF">AJ79_04208</name>
</gene>
<feature type="compositionally biased region" description="Polar residues" evidence="3">
    <location>
        <begin position="39"/>
        <end position="57"/>
    </location>
</feature>
<dbReference type="Proteomes" id="UP000223968">
    <property type="component" value="Unassembled WGS sequence"/>
</dbReference>
<dbReference type="CDD" id="cd03788">
    <property type="entry name" value="GT20_TPS"/>
    <property type="match status" value="1"/>
</dbReference>
<dbReference type="NCBIfam" id="TIGR01484">
    <property type="entry name" value="HAD-SF-IIB"/>
    <property type="match status" value="1"/>
</dbReference>
<organism evidence="4 5">
    <name type="scientific">Helicocarpus griseus UAMH5409</name>
    <dbReference type="NCBI Taxonomy" id="1447875"/>
    <lineage>
        <taxon>Eukaryota</taxon>
        <taxon>Fungi</taxon>
        <taxon>Dikarya</taxon>
        <taxon>Ascomycota</taxon>
        <taxon>Pezizomycotina</taxon>
        <taxon>Eurotiomycetes</taxon>
        <taxon>Eurotiomycetidae</taxon>
        <taxon>Onygenales</taxon>
        <taxon>Ajellomycetaceae</taxon>
        <taxon>Helicocarpus</taxon>
    </lineage>
</organism>
<comment type="similarity">
    <text evidence="2">In the C-terminal section; belongs to the trehalose phosphatase family.</text>
</comment>
<dbReference type="FunFam" id="3.30.70.1020:FF:000003">
    <property type="entry name" value="Alpha,alpha-trehalose-phosphate synthase subunit Tps2"/>
    <property type="match status" value="1"/>
</dbReference>
<feature type="region of interest" description="Disordered" evidence="3">
    <location>
        <begin position="1"/>
        <end position="69"/>
    </location>
</feature>
<proteinExistence type="inferred from homology"/>
<dbReference type="NCBIfam" id="TIGR00685">
    <property type="entry name" value="T6PP"/>
    <property type="match status" value="1"/>
</dbReference>
<dbReference type="Pfam" id="PF00982">
    <property type="entry name" value="Glyco_transf_20"/>
    <property type="match status" value="1"/>
</dbReference>
<dbReference type="Gene3D" id="3.40.50.1000">
    <property type="entry name" value="HAD superfamily/HAD-like"/>
    <property type="match status" value="1"/>
</dbReference>
<comment type="caution">
    <text evidence="4">The sequence shown here is derived from an EMBL/GenBank/DDBJ whole genome shotgun (WGS) entry which is preliminary data.</text>
</comment>
<dbReference type="Gene3D" id="3.40.50.2000">
    <property type="entry name" value="Glycogen Phosphorylase B"/>
    <property type="match status" value="2"/>
</dbReference>
<feature type="region of interest" description="Disordered" evidence="3">
    <location>
        <begin position="173"/>
        <end position="205"/>
    </location>
</feature>
<dbReference type="EMBL" id="PDNB01000056">
    <property type="protein sequence ID" value="PGH12587.1"/>
    <property type="molecule type" value="Genomic_DNA"/>
</dbReference>
<dbReference type="GO" id="GO:0005829">
    <property type="term" value="C:cytosol"/>
    <property type="evidence" value="ECO:0007669"/>
    <property type="project" value="TreeGrafter"/>
</dbReference>
<dbReference type="FunFam" id="3.40.50.2000:FF:000131">
    <property type="entry name" value="Trehalose-6-phosphate phosphatase"/>
    <property type="match status" value="1"/>
</dbReference>
<dbReference type="STRING" id="1447875.A0A2B7XVQ9"/>
<dbReference type="InterPro" id="IPR003337">
    <property type="entry name" value="Trehalose_PPase"/>
</dbReference>
<comment type="similarity">
    <text evidence="1">In the N-terminal section; belongs to the glycosyltransferase 20 family.</text>
</comment>
<dbReference type="GO" id="GO:0034605">
    <property type="term" value="P:cellular response to heat"/>
    <property type="evidence" value="ECO:0007669"/>
    <property type="project" value="TreeGrafter"/>
</dbReference>
<dbReference type="InterPro" id="IPR001830">
    <property type="entry name" value="Glyco_trans_20"/>
</dbReference>
<dbReference type="OrthoDB" id="755951at2759"/>
<feature type="compositionally biased region" description="Polar residues" evidence="3">
    <location>
        <begin position="16"/>
        <end position="28"/>
    </location>
</feature>
<dbReference type="SUPFAM" id="SSF56784">
    <property type="entry name" value="HAD-like"/>
    <property type="match status" value="1"/>
</dbReference>
<dbReference type="GO" id="GO:0031505">
    <property type="term" value="P:fungal-type cell wall organization"/>
    <property type="evidence" value="ECO:0007669"/>
    <property type="project" value="TreeGrafter"/>
</dbReference>
<dbReference type="SUPFAM" id="SSF53756">
    <property type="entry name" value="UDP-Glycosyltransferase/glycogen phosphorylase"/>
    <property type="match status" value="1"/>
</dbReference>
<evidence type="ECO:0000313" key="4">
    <source>
        <dbReference type="EMBL" id="PGH12587.1"/>
    </source>
</evidence>
<dbReference type="InterPro" id="IPR036412">
    <property type="entry name" value="HAD-like_sf"/>
</dbReference>
<dbReference type="InterPro" id="IPR023214">
    <property type="entry name" value="HAD_sf"/>
</dbReference>
<dbReference type="PANTHER" id="PTHR10788">
    <property type="entry name" value="TREHALOSE-6-PHOSPHATE SYNTHASE"/>
    <property type="match status" value="1"/>
</dbReference>
<dbReference type="Gene3D" id="3.30.70.1020">
    <property type="entry name" value="Trehalose-6-phosphate phosphatase related protein, domain 2"/>
    <property type="match status" value="1"/>
</dbReference>
<dbReference type="GO" id="GO:0003825">
    <property type="term" value="F:alpha,alpha-trehalose-phosphate synthase (UDP-forming) activity"/>
    <property type="evidence" value="ECO:0007669"/>
    <property type="project" value="TreeGrafter"/>
</dbReference>
<evidence type="ECO:0000256" key="1">
    <source>
        <dbReference type="ARBA" id="ARBA00005409"/>
    </source>
</evidence>
<dbReference type="InterPro" id="IPR006379">
    <property type="entry name" value="HAD-SF_hydro_IIB"/>
</dbReference>
<dbReference type="FunFam" id="3.40.50.1000:FF:000052">
    <property type="entry name" value="Alpha,alpha-trehalose-phosphate synthase [UDP-forming] 6"/>
    <property type="match status" value="1"/>
</dbReference>
<dbReference type="GO" id="GO:0005992">
    <property type="term" value="P:trehalose biosynthetic process"/>
    <property type="evidence" value="ECO:0007669"/>
    <property type="project" value="InterPro"/>
</dbReference>
<dbReference type="GO" id="GO:0004805">
    <property type="term" value="F:trehalose-phosphatase activity"/>
    <property type="evidence" value="ECO:0007669"/>
    <property type="project" value="TreeGrafter"/>
</dbReference>
<evidence type="ECO:0000256" key="2">
    <source>
        <dbReference type="ARBA" id="ARBA00006330"/>
    </source>
</evidence>
<accession>A0A2B7XVQ9</accession>
<dbReference type="AlphaFoldDB" id="A0A2B7XVQ9"/>
<keyword evidence="5" id="KW-1185">Reference proteome</keyword>
<reference evidence="4 5" key="1">
    <citation type="submission" date="2017-10" db="EMBL/GenBank/DDBJ databases">
        <title>Comparative genomics in systemic dimorphic fungi from Ajellomycetaceae.</title>
        <authorList>
            <person name="Munoz J.F."/>
            <person name="Mcewen J.G."/>
            <person name="Clay O.K."/>
            <person name="Cuomo C.A."/>
        </authorList>
    </citation>
    <scope>NUCLEOTIDE SEQUENCE [LARGE SCALE GENOMIC DNA]</scope>
    <source>
        <strain evidence="4 5">UAMH5409</strain>
    </source>
</reference>
<dbReference type="GO" id="GO:0005946">
    <property type="term" value="C:alpha,alpha-trehalose-phosphate synthase complex (UDP-forming)"/>
    <property type="evidence" value="ECO:0007669"/>
    <property type="project" value="TreeGrafter"/>
</dbReference>
<sequence length="932" mass="104764">MTSQDAGPPSGAAGNDPTSPNAESTAAAMSSRRTDANRIPTNVGNQDASLASGSQNGDVGKYPENPTEAARGVKSGADLLRRLSLIDSSKPAPPSAEPRAGHPGLHLTGRIISAAFCIPYKLGIQPGEDWELKHRPGTSALFDSFSYLASSRTPWNHTLVGWTGEIERIHGKETAHPVSRKNPLPADTKPTPLNKASAPVPIDPTEKPAYAVQEGIRVTHEDRIRLENQLSNSKFGQVLPIWLLDDYESPDHTIYLKDQGRWRRYAERELYPVLHYKQHGPTDGWSERKWWADYVQLNKLFADRILETYTPGDVVWIHDYHLFLLPSILRQMVPNIYIGFYLHTPFPSSEFMRCLSKRKDLLTGVLGANMIGFQTFSYSRHFSSCCTRILGFDSNYAGIDAYGAHVAVDVFPIGIDVDMVRKHAYGEPRIGEIVKSIQKQYSGKKIIIGRDRLDTVRGVTQKLMAFEIFLERYLQWRDKVVLIQVTSPTSVEEEKEESEAKISSQMSHLVSTINGRYGSISFSPVQHYSHYLAPQEYFALLRAADVGLITSVRDGMNTTSLEYVVCQHEHHGPLILSEFSGTAGSLASAIHINPWDLGGVADAINNALTMTPHDREAQHSQLYKHVTTHTVTTWSDQYLKRLLTNLSSFDQSIATPALDKAKLLSQYRMSRRRLFMFDYDGTLTPIVKDPQAAIPSDRVLRTIKTLAADSKNAVWIISGRDQAFLDEWMGHISELGLSAEHGCFIRQPRSDDWENLTEKSDMGWQNEVMDIFQHYTERTQGSFIERKKVALTWHYRRVDPEYGAFQARECRKQLEETVVKNWPVEVLAGKANLEVRPTFINKGSIASRLVDEYKYGQGQDPDFVLCLGDDFTDEDMFRSLINSNLPRQQVFSVTVGASSKQTLANWHLLEPSDVIATITLLNSKTVPSELNR</sequence>
<dbReference type="CDD" id="cd01627">
    <property type="entry name" value="HAD_TPP"/>
    <property type="match status" value="1"/>
</dbReference>
<dbReference type="FunFam" id="3.40.50.2000:FF:000036">
    <property type="entry name" value="Alpha,alpha-trehalose-phosphate synthase subunit Tps2"/>
    <property type="match status" value="1"/>
</dbReference>